<keyword evidence="1" id="KW-1133">Transmembrane helix</keyword>
<reference evidence="2" key="1">
    <citation type="submission" date="2020-11" db="EMBL/GenBank/DDBJ databases">
        <authorList>
            <consortium name="DOE Joint Genome Institute"/>
            <person name="Ahrendt S."/>
            <person name="Riley R."/>
            <person name="Andreopoulos W."/>
            <person name="Labutti K."/>
            <person name="Pangilinan J."/>
            <person name="Ruiz-Duenas F.J."/>
            <person name="Barrasa J.M."/>
            <person name="Sanchez-Garcia M."/>
            <person name="Camarero S."/>
            <person name="Miyauchi S."/>
            <person name="Serrano A."/>
            <person name="Linde D."/>
            <person name="Babiker R."/>
            <person name="Drula E."/>
            <person name="Ayuso-Fernandez I."/>
            <person name="Pacheco R."/>
            <person name="Padilla G."/>
            <person name="Ferreira P."/>
            <person name="Barriuso J."/>
            <person name="Kellner H."/>
            <person name="Castanera R."/>
            <person name="Alfaro M."/>
            <person name="Ramirez L."/>
            <person name="Pisabarro A.G."/>
            <person name="Kuo A."/>
            <person name="Tritt A."/>
            <person name="Lipzen A."/>
            <person name="He G."/>
            <person name="Yan M."/>
            <person name="Ng V."/>
            <person name="Cullen D."/>
            <person name="Martin F."/>
            <person name="Rosso M.-N."/>
            <person name="Henrissat B."/>
            <person name="Hibbett D."/>
            <person name="Martinez A.T."/>
            <person name="Grigoriev I.V."/>
        </authorList>
    </citation>
    <scope>NUCLEOTIDE SEQUENCE</scope>
    <source>
        <strain evidence="2">AH 40177</strain>
    </source>
</reference>
<keyword evidence="3" id="KW-1185">Reference proteome</keyword>
<keyword evidence="1" id="KW-0472">Membrane</keyword>
<gene>
    <name evidence="2" type="ORF">BDP27DRAFT_1242006</name>
</gene>
<feature type="non-terminal residue" evidence="2">
    <location>
        <position position="1"/>
    </location>
</feature>
<evidence type="ECO:0000313" key="3">
    <source>
        <dbReference type="Proteomes" id="UP000772434"/>
    </source>
</evidence>
<dbReference type="Proteomes" id="UP000772434">
    <property type="component" value="Unassembled WGS sequence"/>
</dbReference>
<name>A0A9P5P9Q7_9AGAR</name>
<protein>
    <submittedName>
        <fullName evidence="2">Uncharacterized protein</fullName>
    </submittedName>
</protein>
<evidence type="ECO:0000256" key="1">
    <source>
        <dbReference type="SAM" id="Phobius"/>
    </source>
</evidence>
<accession>A0A9P5P9Q7</accession>
<evidence type="ECO:0000313" key="2">
    <source>
        <dbReference type="EMBL" id="KAF9056874.1"/>
    </source>
</evidence>
<dbReference type="OrthoDB" id="3099935at2759"/>
<feature type="transmembrane region" description="Helical" evidence="1">
    <location>
        <begin position="27"/>
        <end position="54"/>
    </location>
</feature>
<dbReference type="EMBL" id="JADNRY010000417">
    <property type="protein sequence ID" value="KAF9056874.1"/>
    <property type="molecule type" value="Genomic_DNA"/>
</dbReference>
<comment type="caution">
    <text evidence="2">The sequence shown here is derived from an EMBL/GenBank/DDBJ whole genome shotgun (WGS) entry which is preliminary data.</text>
</comment>
<sequence>GIYFVIFGLTTYYLWYASEVYHRRLHLAWTTALFLISCLGGIANATSGILDLIVEYNTLRTQNPVPFTQYISENGLQTALV</sequence>
<keyword evidence="1" id="KW-0812">Transmembrane</keyword>
<dbReference type="AlphaFoldDB" id="A0A9P5P9Q7"/>
<proteinExistence type="predicted"/>
<organism evidence="2 3">
    <name type="scientific">Rhodocollybia butyracea</name>
    <dbReference type="NCBI Taxonomy" id="206335"/>
    <lineage>
        <taxon>Eukaryota</taxon>
        <taxon>Fungi</taxon>
        <taxon>Dikarya</taxon>
        <taxon>Basidiomycota</taxon>
        <taxon>Agaricomycotina</taxon>
        <taxon>Agaricomycetes</taxon>
        <taxon>Agaricomycetidae</taxon>
        <taxon>Agaricales</taxon>
        <taxon>Marasmiineae</taxon>
        <taxon>Omphalotaceae</taxon>
        <taxon>Rhodocollybia</taxon>
    </lineage>
</organism>